<keyword evidence="3" id="KW-1133">Transmembrane helix</keyword>
<reference evidence="5 6" key="1">
    <citation type="submission" date="2020-09" db="EMBL/GenBank/DDBJ databases">
        <title>Flavimobilis rhizosphaerae sp. nov., isolated from rhizosphere soil of Spartina alterniflora.</title>
        <authorList>
            <person name="Hanqin C."/>
        </authorList>
    </citation>
    <scope>NUCLEOTIDE SEQUENCE [LARGE SCALE GENOMIC DNA]</scope>
    <source>
        <strain evidence="5 6">GY 10621</strain>
    </source>
</reference>
<dbReference type="Pfam" id="PF00498">
    <property type="entry name" value="FHA"/>
    <property type="match status" value="1"/>
</dbReference>
<proteinExistence type="predicted"/>
<evidence type="ECO:0000256" key="2">
    <source>
        <dbReference type="SAM" id="MobiDB-lite"/>
    </source>
</evidence>
<dbReference type="Gene3D" id="2.60.200.20">
    <property type="match status" value="1"/>
</dbReference>
<evidence type="ECO:0000313" key="6">
    <source>
        <dbReference type="Proteomes" id="UP000642107"/>
    </source>
</evidence>
<dbReference type="InterPro" id="IPR008984">
    <property type="entry name" value="SMAD_FHA_dom_sf"/>
</dbReference>
<evidence type="ECO:0000256" key="1">
    <source>
        <dbReference type="ARBA" id="ARBA00022553"/>
    </source>
</evidence>
<feature type="domain" description="FHA" evidence="4">
    <location>
        <begin position="94"/>
        <end position="143"/>
    </location>
</feature>
<name>A0ABR9DR18_9MICO</name>
<feature type="compositionally biased region" description="Polar residues" evidence="2">
    <location>
        <begin position="49"/>
        <end position="58"/>
    </location>
</feature>
<dbReference type="EMBL" id="JACZDF010000003">
    <property type="protein sequence ID" value="MBD9699359.1"/>
    <property type="molecule type" value="Genomic_DNA"/>
</dbReference>
<keyword evidence="3" id="KW-0812">Transmembrane</keyword>
<keyword evidence="6" id="KW-1185">Reference proteome</keyword>
<comment type="caution">
    <text evidence="5">The sequence shown here is derived from an EMBL/GenBank/DDBJ whole genome shotgun (WGS) entry which is preliminary data.</text>
</comment>
<evidence type="ECO:0000313" key="5">
    <source>
        <dbReference type="EMBL" id="MBD9699359.1"/>
    </source>
</evidence>
<protein>
    <submittedName>
        <fullName evidence="5">FHA domain-containing protein</fullName>
    </submittedName>
</protein>
<organism evidence="5 6">
    <name type="scientific">Flavimobilis rhizosphaerae</name>
    <dbReference type="NCBI Taxonomy" id="2775421"/>
    <lineage>
        <taxon>Bacteria</taxon>
        <taxon>Bacillati</taxon>
        <taxon>Actinomycetota</taxon>
        <taxon>Actinomycetes</taxon>
        <taxon>Micrococcales</taxon>
        <taxon>Jonesiaceae</taxon>
        <taxon>Flavimobilis</taxon>
    </lineage>
</organism>
<evidence type="ECO:0000259" key="4">
    <source>
        <dbReference type="PROSITE" id="PS50006"/>
    </source>
</evidence>
<evidence type="ECO:0000256" key="3">
    <source>
        <dbReference type="SAM" id="Phobius"/>
    </source>
</evidence>
<dbReference type="Proteomes" id="UP000642107">
    <property type="component" value="Unassembled WGS sequence"/>
</dbReference>
<accession>A0ABR9DR18</accession>
<keyword evidence="3" id="KW-0472">Membrane</keyword>
<keyword evidence="1" id="KW-0597">Phosphoprotein</keyword>
<gene>
    <name evidence="5" type="ORF">IGS67_07620</name>
</gene>
<dbReference type="InterPro" id="IPR000253">
    <property type="entry name" value="FHA_dom"/>
</dbReference>
<dbReference type="InterPro" id="IPR050923">
    <property type="entry name" value="Cell_Proc_Reg/RNA_Proc"/>
</dbReference>
<sequence length="166" mass="17890">MSELTITLLRLGYLAALWLFVLVAIGVLRRDIYGTRVSTRATEHRGQRSRVTTSTAPSNGPEPRPRPSEARATRLVVTDGNLTGTTIPLGASAILIGRAAACTLVLDDDYASSRHARIFPQGDQWVVEDLGSTNGTFVGSERLVEPLVLAVGTPVRIGQSVLELQR</sequence>
<dbReference type="SMART" id="SM00240">
    <property type="entry name" value="FHA"/>
    <property type="match status" value="1"/>
</dbReference>
<dbReference type="RefSeq" id="WP_192279331.1">
    <property type="nucleotide sequence ID" value="NZ_JACZDF010000003.1"/>
</dbReference>
<dbReference type="PANTHER" id="PTHR23308">
    <property type="entry name" value="NUCLEAR INHIBITOR OF PROTEIN PHOSPHATASE-1"/>
    <property type="match status" value="1"/>
</dbReference>
<feature type="transmembrane region" description="Helical" evidence="3">
    <location>
        <begin position="6"/>
        <end position="28"/>
    </location>
</feature>
<dbReference type="SUPFAM" id="SSF49879">
    <property type="entry name" value="SMAD/FHA domain"/>
    <property type="match status" value="1"/>
</dbReference>
<feature type="region of interest" description="Disordered" evidence="2">
    <location>
        <begin position="39"/>
        <end position="71"/>
    </location>
</feature>
<dbReference type="PROSITE" id="PS50006">
    <property type="entry name" value="FHA_DOMAIN"/>
    <property type="match status" value="1"/>
</dbReference>